<evidence type="ECO:0000313" key="3">
    <source>
        <dbReference type="EMBL" id="NIZ47585.1"/>
    </source>
</evidence>
<organism evidence="3 4">
    <name type="scientific">Entomospira nematocerorum</name>
    <dbReference type="NCBI Taxonomy" id="2719987"/>
    <lineage>
        <taxon>Bacteria</taxon>
        <taxon>Pseudomonadati</taxon>
        <taxon>Spirochaetota</taxon>
        <taxon>Spirochaetia</taxon>
        <taxon>Spirochaetales</taxon>
        <taxon>Spirochaetaceae</taxon>
        <taxon>Entomospira</taxon>
    </lineage>
</organism>
<evidence type="ECO:0000256" key="2">
    <source>
        <dbReference type="SAM" id="Phobius"/>
    </source>
</evidence>
<feature type="transmembrane region" description="Helical" evidence="2">
    <location>
        <begin position="6"/>
        <end position="26"/>
    </location>
</feature>
<keyword evidence="2" id="KW-0812">Transmembrane</keyword>
<dbReference type="AlphaFoldDB" id="A0A968GD11"/>
<protein>
    <submittedName>
        <fullName evidence="3">Uncharacterized protein</fullName>
    </submittedName>
</protein>
<evidence type="ECO:0000313" key="4">
    <source>
        <dbReference type="Proteomes" id="UP000752013"/>
    </source>
</evidence>
<dbReference type="Proteomes" id="UP000752013">
    <property type="component" value="Unassembled WGS sequence"/>
</dbReference>
<gene>
    <name evidence="3" type="ORF">HCT46_06645</name>
</gene>
<comment type="caution">
    <text evidence="3">The sequence shown here is derived from an EMBL/GenBank/DDBJ whole genome shotgun (WGS) entry which is preliminary data.</text>
</comment>
<evidence type="ECO:0000256" key="1">
    <source>
        <dbReference type="SAM" id="MobiDB-lite"/>
    </source>
</evidence>
<reference evidence="3" key="1">
    <citation type="submission" date="2020-03" db="EMBL/GenBank/DDBJ databases">
        <title>Spirochaetal bacteria isolated from arthropods constitute a novel genus Entomospira genus novum within the order Spirochaetales.</title>
        <authorList>
            <person name="Grana-Miraglia L."/>
            <person name="Sikutova S."/>
            <person name="Fingerle V."/>
            <person name="Sing A."/>
            <person name="Castillo-Ramirez S."/>
            <person name="Margos G."/>
            <person name="Rudolf I."/>
        </authorList>
    </citation>
    <scope>NUCLEOTIDE SEQUENCE</scope>
    <source>
        <strain evidence="3">BR208</strain>
    </source>
</reference>
<accession>A0A968GD11</accession>
<sequence>MRIRAIHVAMIHNMVMLIIVVILIVMNGRTKNSPITLQDNGILIGDHLIAFGSSKESIETQLGSLQHHEDRYWYKPLGLEFSFDAYDRLKSIGVSPSFLLTMMQSNAKLYRKLYEKEYQLKWRSNRWSVSTTDGTLISEMPLELQQHVKRHNQEMRTMLVQLSDHALLSMMYSEDKHLQFFTYQSLHSVDLSRDPLESPPRHSEIASERESA</sequence>
<proteinExistence type="predicted"/>
<dbReference type="RefSeq" id="WP_167704164.1">
    <property type="nucleotide sequence ID" value="NZ_CP118169.1"/>
</dbReference>
<name>A0A968GD11_9SPIO</name>
<keyword evidence="2" id="KW-0472">Membrane</keyword>
<dbReference type="EMBL" id="JAATLK010000002">
    <property type="protein sequence ID" value="NIZ47585.1"/>
    <property type="molecule type" value="Genomic_DNA"/>
</dbReference>
<feature type="region of interest" description="Disordered" evidence="1">
    <location>
        <begin position="192"/>
        <end position="212"/>
    </location>
</feature>
<keyword evidence="2" id="KW-1133">Transmembrane helix</keyword>
<keyword evidence="4" id="KW-1185">Reference proteome</keyword>